<name>A0A9D4WTF6_PEA</name>
<dbReference type="AlphaFoldDB" id="A0A9D4WTF6"/>
<dbReference type="Proteomes" id="UP001058974">
    <property type="component" value="Chromosome 5"/>
</dbReference>
<evidence type="ECO:0000313" key="1">
    <source>
        <dbReference type="EMBL" id="KAI5407415.1"/>
    </source>
</evidence>
<dbReference type="EMBL" id="JAMSHJ010000005">
    <property type="protein sequence ID" value="KAI5407415.1"/>
    <property type="molecule type" value="Genomic_DNA"/>
</dbReference>
<comment type="caution">
    <text evidence="1">The sequence shown here is derived from an EMBL/GenBank/DDBJ whole genome shotgun (WGS) entry which is preliminary data.</text>
</comment>
<protein>
    <submittedName>
        <fullName evidence="1">Uncharacterized protein</fullName>
    </submittedName>
</protein>
<gene>
    <name evidence="1" type="ORF">KIW84_053610</name>
</gene>
<sequence>MGMEEFLDWQINVHKFFDVMGVHENKQVKMVAIRMKSIVVVWWDKPCVQRQSYSPQNNFESLGDKEKSVATRDSNLKNKGISIPSGVQHGKTPLPRKNNLYARPTEDTYYCCKGRGHISKTIPTKRVIVVTEEREEEEKRLGHAVENNEYAEVEFAEEESDVKVNFVLQITLLASKEEGKCNNLFKTHCSIKNKLCNLIVDSGNMENLVSQKLEDYLKLSTEPHENPYTLGWVSNASHV</sequence>
<organism evidence="1 2">
    <name type="scientific">Pisum sativum</name>
    <name type="common">Garden pea</name>
    <name type="synonym">Lathyrus oleraceus</name>
    <dbReference type="NCBI Taxonomy" id="3888"/>
    <lineage>
        <taxon>Eukaryota</taxon>
        <taxon>Viridiplantae</taxon>
        <taxon>Streptophyta</taxon>
        <taxon>Embryophyta</taxon>
        <taxon>Tracheophyta</taxon>
        <taxon>Spermatophyta</taxon>
        <taxon>Magnoliopsida</taxon>
        <taxon>eudicotyledons</taxon>
        <taxon>Gunneridae</taxon>
        <taxon>Pentapetalae</taxon>
        <taxon>rosids</taxon>
        <taxon>fabids</taxon>
        <taxon>Fabales</taxon>
        <taxon>Fabaceae</taxon>
        <taxon>Papilionoideae</taxon>
        <taxon>50 kb inversion clade</taxon>
        <taxon>NPAAA clade</taxon>
        <taxon>Hologalegina</taxon>
        <taxon>IRL clade</taxon>
        <taxon>Fabeae</taxon>
        <taxon>Lathyrus</taxon>
    </lineage>
</organism>
<dbReference type="PANTHER" id="PTHR35046:SF9">
    <property type="entry name" value="RNA-DIRECTED DNA POLYMERASE"/>
    <property type="match status" value="1"/>
</dbReference>
<dbReference type="Gramene" id="Psat05G0361000-T1">
    <property type="protein sequence ID" value="KAI5407415.1"/>
    <property type="gene ID" value="KIW84_053610"/>
</dbReference>
<reference evidence="1 2" key="1">
    <citation type="journal article" date="2022" name="Nat. Genet.">
        <title>Improved pea reference genome and pan-genome highlight genomic features and evolutionary characteristics.</title>
        <authorList>
            <person name="Yang T."/>
            <person name="Liu R."/>
            <person name="Luo Y."/>
            <person name="Hu S."/>
            <person name="Wang D."/>
            <person name="Wang C."/>
            <person name="Pandey M.K."/>
            <person name="Ge S."/>
            <person name="Xu Q."/>
            <person name="Li N."/>
            <person name="Li G."/>
            <person name="Huang Y."/>
            <person name="Saxena R.K."/>
            <person name="Ji Y."/>
            <person name="Li M."/>
            <person name="Yan X."/>
            <person name="He Y."/>
            <person name="Liu Y."/>
            <person name="Wang X."/>
            <person name="Xiang C."/>
            <person name="Varshney R.K."/>
            <person name="Ding H."/>
            <person name="Gao S."/>
            <person name="Zong X."/>
        </authorList>
    </citation>
    <scope>NUCLEOTIDE SEQUENCE [LARGE SCALE GENOMIC DNA]</scope>
    <source>
        <strain evidence="1 2">cv. Zhongwan 6</strain>
    </source>
</reference>
<accession>A0A9D4WTF6</accession>
<proteinExistence type="predicted"/>
<evidence type="ECO:0000313" key="2">
    <source>
        <dbReference type="Proteomes" id="UP001058974"/>
    </source>
</evidence>
<dbReference type="PANTHER" id="PTHR35046">
    <property type="entry name" value="ZINC KNUCKLE (CCHC-TYPE) FAMILY PROTEIN"/>
    <property type="match status" value="1"/>
</dbReference>
<keyword evidence="2" id="KW-1185">Reference proteome</keyword>